<feature type="transmembrane region" description="Helical" evidence="6">
    <location>
        <begin position="156"/>
        <end position="175"/>
    </location>
</feature>
<keyword evidence="2 6" id="KW-0812">Transmembrane</keyword>
<dbReference type="GO" id="GO:0004930">
    <property type="term" value="F:G protein-coupled receptor activity"/>
    <property type="evidence" value="ECO:0007669"/>
    <property type="project" value="InterPro"/>
</dbReference>
<feature type="transmembrane region" description="Helical" evidence="6">
    <location>
        <begin position="347"/>
        <end position="368"/>
    </location>
</feature>
<proteinExistence type="predicted"/>
<dbReference type="AlphaFoldDB" id="A0AAD4CYN4"/>
<comment type="caution">
    <text evidence="8">The sequence shown here is derived from an EMBL/GenBank/DDBJ whole genome shotgun (WGS) entry which is preliminary data.</text>
</comment>
<dbReference type="Proteomes" id="UP001194746">
    <property type="component" value="Unassembled WGS sequence"/>
</dbReference>
<evidence type="ECO:0000256" key="2">
    <source>
        <dbReference type="ARBA" id="ARBA00022692"/>
    </source>
</evidence>
<keyword evidence="4 6" id="KW-0472">Membrane</keyword>
<reference evidence="8" key="1">
    <citation type="journal article" date="2019" name="Beilstein J. Org. Chem.">
        <title>Nanangenines: drimane sesquiterpenoids as the dominant metabolite cohort of a novel Australian fungus, Aspergillus nanangensis.</title>
        <authorList>
            <person name="Lacey H.J."/>
            <person name="Gilchrist C.L.M."/>
            <person name="Crombie A."/>
            <person name="Kalaitzis J.A."/>
            <person name="Vuong D."/>
            <person name="Rutledge P.J."/>
            <person name="Turner P."/>
            <person name="Pitt J.I."/>
            <person name="Lacey E."/>
            <person name="Chooi Y.H."/>
            <person name="Piggott A.M."/>
        </authorList>
    </citation>
    <scope>NUCLEOTIDE SEQUENCE</scope>
    <source>
        <strain evidence="8">MST-FP2251</strain>
    </source>
</reference>
<dbReference type="Gene3D" id="1.20.1070.10">
    <property type="entry name" value="Rhodopsin 7-helix transmembrane proteins"/>
    <property type="match status" value="1"/>
</dbReference>
<evidence type="ECO:0000256" key="1">
    <source>
        <dbReference type="ARBA" id="ARBA00004141"/>
    </source>
</evidence>
<evidence type="ECO:0000313" key="8">
    <source>
        <dbReference type="EMBL" id="KAF9894952.1"/>
    </source>
</evidence>
<evidence type="ECO:0000256" key="3">
    <source>
        <dbReference type="ARBA" id="ARBA00022989"/>
    </source>
</evidence>
<organism evidence="8 9">
    <name type="scientific">Aspergillus nanangensis</name>
    <dbReference type="NCBI Taxonomy" id="2582783"/>
    <lineage>
        <taxon>Eukaryota</taxon>
        <taxon>Fungi</taxon>
        <taxon>Dikarya</taxon>
        <taxon>Ascomycota</taxon>
        <taxon>Pezizomycotina</taxon>
        <taxon>Eurotiomycetes</taxon>
        <taxon>Eurotiomycetidae</taxon>
        <taxon>Eurotiales</taxon>
        <taxon>Aspergillaceae</taxon>
        <taxon>Aspergillus</taxon>
        <taxon>Aspergillus subgen. Circumdati</taxon>
    </lineage>
</organism>
<reference evidence="8" key="2">
    <citation type="submission" date="2020-02" db="EMBL/GenBank/DDBJ databases">
        <authorList>
            <person name="Gilchrist C.L.M."/>
            <person name="Chooi Y.-H."/>
        </authorList>
    </citation>
    <scope>NUCLEOTIDE SEQUENCE</scope>
    <source>
        <strain evidence="8">MST-FP2251</strain>
    </source>
</reference>
<dbReference type="GO" id="GO:0007166">
    <property type="term" value="P:cell surface receptor signaling pathway"/>
    <property type="evidence" value="ECO:0007669"/>
    <property type="project" value="InterPro"/>
</dbReference>
<dbReference type="InterPro" id="IPR053247">
    <property type="entry name" value="GPCR_GPR1/git3-like"/>
</dbReference>
<dbReference type="InterPro" id="IPR000832">
    <property type="entry name" value="GPCR_2_secretin-like"/>
</dbReference>
<dbReference type="EMBL" id="VCAU01000002">
    <property type="protein sequence ID" value="KAF9894952.1"/>
    <property type="molecule type" value="Genomic_DNA"/>
</dbReference>
<feature type="transmembrane region" description="Helical" evidence="6">
    <location>
        <begin position="278"/>
        <end position="300"/>
    </location>
</feature>
<gene>
    <name evidence="8" type="ORF">FE257_004574</name>
</gene>
<dbReference type="GO" id="GO:0016020">
    <property type="term" value="C:membrane"/>
    <property type="evidence" value="ECO:0007669"/>
    <property type="project" value="UniProtKB-SubCell"/>
</dbReference>
<feature type="transmembrane region" description="Helical" evidence="6">
    <location>
        <begin position="236"/>
        <end position="258"/>
    </location>
</feature>
<dbReference type="Pfam" id="PF00002">
    <property type="entry name" value="7tm_2"/>
    <property type="match status" value="1"/>
</dbReference>
<evidence type="ECO:0000259" key="7">
    <source>
        <dbReference type="PROSITE" id="PS50261"/>
    </source>
</evidence>
<dbReference type="InterPro" id="IPR017981">
    <property type="entry name" value="GPCR_2-like_7TM"/>
</dbReference>
<feature type="transmembrane region" description="Helical" evidence="6">
    <location>
        <begin position="413"/>
        <end position="434"/>
    </location>
</feature>
<evidence type="ECO:0000256" key="4">
    <source>
        <dbReference type="ARBA" id="ARBA00023136"/>
    </source>
</evidence>
<name>A0AAD4CYN4_ASPNN</name>
<accession>A0AAD4CYN4</accession>
<dbReference type="PROSITE" id="PS50261">
    <property type="entry name" value="G_PROTEIN_RECEP_F2_4"/>
    <property type="match status" value="1"/>
</dbReference>
<feature type="domain" description="G-protein coupled receptors family 2 profile 2" evidence="7">
    <location>
        <begin position="116"/>
        <end position="437"/>
    </location>
</feature>
<evidence type="ECO:0000256" key="6">
    <source>
        <dbReference type="SAM" id="Phobius"/>
    </source>
</evidence>
<keyword evidence="9" id="KW-1185">Reference proteome</keyword>
<feature type="transmembrane region" description="Helical" evidence="6">
    <location>
        <begin position="125"/>
        <end position="144"/>
    </location>
</feature>
<evidence type="ECO:0000256" key="5">
    <source>
        <dbReference type="SAM" id="MobiDB-lite"/>
    </source>
</evidence>
<feature type="transmembrane region" description="Helical" evidence="6">
    <location>
        <begin position="195"/>
        <end position="215"/>
    </location>
</feature>
<sequence>MTSIWGLHPQVIATFVRFNHQVPGYDQRPASPDIANGVSTLSQTRSMANSSALNGLCPPPFLQESFFPSTGGFIGGRFCQTLGSGKDAFSCCLPCPLTSWTYDDRESCANPYDTELASQTSVPSWLGVAILPLCIFLLVSYAVLPVKWTHRHYLSICFTLGICFMEIAFIIPLGIKPDQCHNQITPNNMYSDVSCAFTGALLLFGGWVVVVWSFIRTVAFHLQVCWEVIIGNKFMWGAFVCGWGVPILGTTVMLIYTGVSYRFGDVCHINIEYSLQDYWAPIMAFAAAALVLQLVTMSYCMHVYVRSLFDADSTTNSSGLPSYSSSVHTMTARQAYRRIRRVLHLQWRGIGLVLIIIGNVIFFAVVFINMNGQLEKTQENMDKAAPWLLCLVTTNGNRDACLDRADSVRPNEATLLAVLILLSLVGVWNFVLFARPSMFLGWVDLFRPKRSIRHEFVSADARNRIADSRTYEMLTSSGISKTPEPFVRSPSPARMAGTTSPIANGQYGRDARYVRPSMSFSSPRPPSSSQAHGREWDPQATFARGHHRNDSSI</sequence>
<keyword evidence="3 6" id="KW-1133">Transmembrane helix</keyword>
<comment type="subcellular location">
    <subcellularLocation>
        <location evidence="1">Membrane</location>
        <topology evidence="1">Multi-pass membrane protein</topology>
    </subcellularLocation>
</comment>
<protein>
    <recommendedName>
        <fullName evidence="7">G-protein coupled receptors family 2 profile 2 domain-containing protein</fullName>
    </recommendedName>
</protein>
<dbReference type="PANTHER" id="PTHR42058:SF1">
    <property type="entry name" value="G-PROTEIN COUPLED RECEPTORS FAMILY 2 PROFILE 2 DOMAIN-CONTAINING PROTEIN"/>
    <property type="match status" value="1"/>
</dbReference>
<feature type="region of interest" description="Disordered" evidence="5">
    <location>
        <begin position="482"/>
        <end position="553"/>
    </location>
</feature>
<dbReference type="PANTHER" id="PTHR42058">
    <property type="entry name" value="G_PROTEIN_RECEP_F2_4 DOMAIN-CONTAINING PROTEIN"/>
    <property type="match status" value="1"/>
</dbReference>
<evidence type="ECO:0000313" key="9">
    <source>
        <dbReference type="Proteomes" id="UP001194746"/>
    </source>
</evidence>